<protein>
    <recommendedName>
        <fullName evidence="7">BESS domain-containing protein</fullName>
    </recommendedName>
</protein>
<dbReference type="GO" id="GO:0003677">
    <property type="term" value="F:DNA binding"/>
    <property type="evidence" value="ECO:0007669"/>
    <property type="project" value="InterPro"/>
</dbReference>
<evidence type="ECO:0000313" key="6">
    <source>
        <dbReference type="Proteomes" id="UP001497472"/>
    </source>
</evidence>
<dbReference type="Pfam" id="PF10545">
    <property type="entry name" value="MADF_DNA_bdg"/>
    <property type="match status" value="1"/>
</dbReference>
<evidence type="ECO:0000256" key="1">
    <source>
        <dbReference type="PROSITE-ProRule" id="PRU00371"/>
    </source>
</evidence>
<keyword evidence="1" id="KW-0539">Nucleus</keyword>
<sequence>MENYRDRLEKCAAWEEVFATVHEGYSEMSPENKRLAGEKILCKWTNIRDTFVKSLKTRMGRPKKKYIYYDHLKFLLKLTGEKGVTDYNDDSTDMKIDEQPRKTKRRRTEYNTDSSDHEYQANSEDYQNDNDVGIESVVVESNDPRIMNEDEAFFASLLPTVVKYSEDERLEFRIEVLAVMKRIREQRQAWSNV</sequence>
<evidence type="ECO:0000313" key="5">
    <source>
        <dbReference type="EMBL" id="CAK1546668.1"/>
    </source>
</evidence>
<comment type="subcellular location">
    <subcellularLocation>
        <location evidence="1">Nucleus</location>
    </subcellularLocation>
</comment>
<feature type="compositionally biased region" description="Basic and acidic residues" evidence="2">
    <location>
        <begin position="108"/>
        <end position="119"/>
    </location>
</feature>
<feature type="compositionally biased region" description="Basic and acidic residues" evidence="2">
    <location>
        <begin position="92"/>
        <end position="101"/>
    </location>
</feature>
<dbReference type="PROSITE" id="PS51031">
    <property type="entry name" value="BESS"/>
    <property type="match status" value="1"/>
</dbReference>
<dbReference type="EMBL" id="CAVLEF010000008">
    <property type="protein sequence ID" value="CAK1546668.1"/>
    <property type="molecule type" value="Genomic_DNA"/>
</dbReference>
<feature type="region of interest" description="Disordered" evidence="2">
    <location>
        <begin position="87"/>
        <end position="127"/>
    </location>
</feature>
<evidence type="ECO:0008006" key="7">
    <source>
        <dbReference type="Google" id="ProtNLM"/>
    </source>
</evidence>
<evidence type="ECO:0000259" key="4">
    <source>
        <dbReference type="PROSITE" id="PS51031"/>
    </source>
</evidence>
<reference evidence="5 6" key="1">
    <citation type="submission" date="2023-11" db="EMBL/GenBank/DDBJ databases">
        <authorList>
            <person name="Okamura Y."/>
        </authorList>
    </citation>
    <scope>NUCLEOTIDE SEQUENCE [LARGE SCALE GENOMIC DNA]</scope>
</reference>
<dbReference type="InterPro" id="IPR006578">
    <property type="entry name" value="MADF-dom"/>
</dbReference>
<proteinExistence type="predicted"/>
<accession>A0AAV1JBH5</accession>
<keyword evidence="6" id="KW-1185">Reference proteome</keyword>
<comment type="caution">
    <text evidence="5">The sequence shown here is derived from an EMBL/GenBank/DDBJ whole genome shotgun (WGS) entry which is preliminary data.</text>
</comment>
<organism evidence="5 6">
    <name type="scientific">Leptosia nina</name>
    <dbReference type="NCBI Taxonomy" id="320188"/>
    <lineage>
        <taxon>Eukaryota</taxon>
        <taxon>Metazoa</taxon>
        <taxon>Ecdysozoa</taxon>
        <taxon>Arthropoda</taxon>
        <taxon>Hexapoda</taxon>
        <taxon>Insecta</taxon>
        <taxon>Pterygota</taxon>
        <taxon>Neoptera</taxon>
        <taxon>Endopterygota</taxon>
        <taxon>Lepidoptera</taxon>
        <taxon>Glossata</taxon>
        <taxon>Ditrysia</taxon>
        <taxon>Papilionoidea</taxon>
        <taxon>Pieridae</taxon>
        <taxon>Pierinae</taxon>
        <taxon>Leptosia</taxon>
    </lineage>
</organism>
<dbReference type="PROSITE" id="PS51029">
    <property type="entry name" value="MADF"/>
    <property type="match status" value="1"/>
</dbReference>
<dbReference type="GO" id="GO:0005634">
    <property type="term" value="C:nucleus"/>
    <property type="evidence" value="ECO:0007669"/>
    <property type="project" value="UniProtKB-SubCell"/>
</dbReference>
<dbReference type="Proteomes" id="UP001497472">
    <property type="component" value="Unassembled WGS sequence"/>
</dbReference>
<feature type="domain" description="BESS" evidence="4">
    <location>
        <begin position="147"/>
        <end position="186"/>
    </location>
</feature>
<evidence type="ECO:0000259" key="3">
    <source>
        <dbReference type="PROSITE" id="PS51029"/>
    </source>
</evidence>
<name>A0AAV1JBH5_9NEOP</name>
<evidence type="ECO:0000256" key="2">
    <source>
        <dbReference type="SAM" id="MobiDB-lite"/>
    </source>
</evidence>
<gene>
    <name evidence="5" type="ORF">LNINA_LOCUS6212</name>
</gene>
<dbReference type="AlphaFoldDB" id="A0AAV1JBH5"/>
<feature type="domain" description="MADF" evidence="3">
    <location>
        <begin position="1"/>
        <end position="80"/>
    </location>
</feature>
<dbReference type="InterPro" id="IPR004210">
    <property type="entry name" value="BESS_motif"/>
</dbReference>